<feature type="non-terminal residue" evidence="2">
    <location>
        <position position="1"/>
    </location>
</feature>
<dbReference type="Proteomes" id="UP001228049">
    <property type="component" value="Unassembled WGS sequence"/>
</dbReference>
<feature type="compositionally biased region" description="Basic and acidic residues" evidence="1">
    <location>
        <begin position="9"/>
        <end position="29"/>
    </location>
</feature>
<dbReference type="AlphaFoldDB" id="A0AAD9C0D1"/>
<reference evidence="2" key="1">
    <citation type="submission" date="2023-04" db="EMBL/GenBank/DDBJ databases">
        <title>Chromosome-level genome of Chaenocephalus aceratus.</title>
        <authorList>
            <person name="Park H."/>
        </authorList>
    </citation>
    <scope>NUCLEOTIDE SEQUENCE</scope>
    <source>
        <strain evidence="2">DE</strain>
        <tissue evidence="2">Muscle</tissue>
    </source>
</reference>
<gene>
    <name evidence="2" type="ORF">KUDE01_010732</name>
</gene>
<sequence>SLNTPEKQSGGREIPDMWRGKDRGLERPHISGCCQAGVRGRDSKGQLFATRRSQGSTYVG</sequence>
<evidence type="ECO:0000256" key="1">
    <source>
        <dbReference type="SAM" id="MobiDB-lite"/>
    </source>
</evidence>
<evidence type="ECO:0000313" key="3">
    <source>
        <dbReference type="Proteomes" id="UP001228049"/>
    </source>
</evidence>
<accession>A0AAD9C0D1</accession>
<organism evidence="2 3">
    <name type="scientific">Dissostichus eleginoides</name>
    <name type="common">Patagonian toothfish</name>
    <name type="synonym">Dissostichus amissus</name>
    <dbReference type="NCBI Taxonomy" id="100907"/>
    <lineage>
        <taxon>Eukaryota</taxon>
        <taxon>Metazoa</taxon>
        <taxon>Chordata</taxon>
        <taxon>Craniata</taxon>
        <taxon>Vertebrata</taxon>
        <taxon>Euteleostomi</taxon>
        <taxon>Actinopterygii</taxon>
        <taxon>Neopterygii</taxon>
        <taxon>Teleostei</taxon>
        <taxon>Neoteleostei</taxon>
        <taxon>Acanthomorphata</taxon>
        <taxon>Eupercaria</taxon>
        <taxon>Perciformes</taxon>
        <taxon>Notothenioidei</taxon>
        <taxon>Nototheniidae</taxon>
        <taxon>Dissostichus</taxon>
    </lineage>
</organism>
<comment type="caution">
    <text evidence="2">The sequence shown here is derived from an EMBL/GenBank/DDBJ whole genome shotgun (WGS) entry which is preliminary data.</text>
</comment>
<protein>
    <submittedName>
        <fullName evidence="2">Uncharacterized protein</fullName>
    </submittedName>
</protein>
<keyword evidence="3" id="KW-1185">Reference proteome</keyword>
<feature type="region of interest" description="Disordered" evidence="1">
    <location>
        <begin position="1"/>
        <end position="60"/>
    </location>
</feature>
<dbReference type="EMBL" id="JASDAP010000015">
    <property type="protein sequence ID" value="KAK1891908.1"/>
    <property type="molecule type" value="Genomic_DNA"/>
</dbReference>
<proteinExistence type="predicted"/>
<feature type="compositionally biased region" description="Polar residues" evidence="1">
    <location>
        <begin position="51"/>
        <end position="60"/>
    </location>
</feature>
<evidence type="ECO:0000313" key="2">
    <source>
        <dbReference type="EMBL" id="KAK1891908.1"/>
    </source>
</evidence>
<name>A0AAD9C0D1_DISEL</name>
<feature type="non-terminal residue" evidence="2">
    <location>
        <position position="60"/>
    </location>
</feature>